<accession>A0A7W8LR77</accession>
<evidence type="ECO:0000259" key="1">
    <source>
        <dbReference type="SMART" id="SM00901"/>
    </source>
</evidence>
<dbReference type="AlphaFoldDB" id="A0A7W8LR77"/>
<name>A0A7W8LR77_9DEIO</name>
<sequence length="303" mass="34185">MDEIRVGSWAELHEVLYADTWNPQLRRFRAPFVFRGQGQAGAKLTTSLQRQGGDTRATERHLVRNFRKYAHRSGVDRDLPWYWLAVGQHHGLPTRLLDWTSSPLVAMHFATAEEELYGEDGVIWMTDFTRTNAALPAPLRSLLEAEGADIFTVDLLTAYSRGRQSAAEDGSPLPDPATFDLGWLEDLERETKQPFLLFLEPPSLDERIVQQAALFSLLSNPDAALDDWLAGQPGSARKVTLPAGLKWEIRDKLDQSNITERTLFPGLGGLSQSLRRYYRVRGGTPEGARDSLEEQRDALERRS</sequence>
<evidence type="ECO:0000313" key="2">
    <source>
        <dbReference type="EMBL" id="MBB5235357.1"/>
    </source>
</evidence>
<dbReference type="Proteomes" id="UP000525389">
    <property type="component" value="Unassembled WGS sequence"/>
</dbReference>
<protein>
    <recommendedName>
        <fullName evidence="1">FRG domain-containing protein</fullName>
    </recommendedName>
</protein>
<dbReference type="EMBL" id="JACHFN010000011">
    <property type="protein sequence ID" value="MBB5235357.1"/>
    <property type="molecule type" value="Genomic_DNA"/>
</dbReference>
<feature type="domain" description="FRG" evidence="1">
    <location>
        <begin position="28"/>
        <end position="124"/>
    </location>
</feature>
<evidence type="ECO:0000313" key="3">
    <source>
        <dbReference type="Proteomes" id="UP000525389"/>
    </source>
</evidence>
<keyword evidence="3" id="KW-1185">Reference proteome</keyword>
<reference evidence="2 3" key="1">
    <citation type="submission" date="2020-08" db="EMBL/GenBank/DDBJ databases">
        <title>Genomic Encyclopedia of Type Strains, Phase IV (KMG-IV): sequencing the most valuable type-strain genomes for metagenomic binning, comparative biology and taxonomic classification.</title>
        <authorList>
            <person name="Goeker M."/>
        </authorList>
    </citation>
    <scope>NUCLEOTIDE SEQUENCE [LARGE SCALE GENOMIC DNA]</scope>
    <source>
        <strain evidence="2 3">DSM 101791</strain>
    </source>
</reference>
<dbReference type="Pfam" id="PF08867">
    <property type="entry name" value="FRG"/>
    <property type="match status" value="1"/>
</dbReference>
<gene>
    <name evidence="2" type="ORF">HNQ09_002811</name>
</gene>
<comment type="caution">
    <text evidence="2">The sequence shown here is derived from an EMBL/GenBank/DDBJ whole genome shotgun (WGS) entry which is preliminary data.</text>
</comment>
<organism evidence="2 3">
    <name type="scientific">Deinococcus budaensis</name>
    <dbReference type="NCBI Taxonomy" id="1665626"/>
    <lineage>
        <taxon>Bacteria</taxon>
        <taxon>Thermotogati</taxon>
        <taxon>Deinococcota</taxon>
        <taxon>Deinococci</taxon>
        <taxon>Deinococcales</taxon>
        <taxon>Deinococcaceae</taxon>
        <taxon>Deinococcus</taxon>
    </lineage>
</organism>
<dbReference type="SMART" id="SM00901">
    <property type="entry name" value="FRG"/>
    <property type="match status" value="1"/>
</dbReference>
<dbReference type="RefSeq" id="WP_184030418.1">
    <property type="nucleotide sequence ID" value="NZ_JACHFN010000011.1"/>
</dbReference>
<proteinExistence type="predicted"/>
<dbReference type="InterPro" id="IPR014966">
    <property type="entry name" value="FRG-dom"/>
</dbReference>